<dbReference type="NCBIfam" id="TIGR01856">
    <property type="entry name" value="hisJ_fam"/>
    <property type="match status" value="1"/>
</dbReference>
<keyword evidence="4 8" id="KW-0028">Amino-acid biosynthesis</keyword>
<dbReference type="SUPFAM" id="SSF89550">
    <property type="entry name" value="PHP domain-like"/>
    <property type="match status" value="1"/>
</dbReference>
<dbReference type="GO" id="GO:0004401">
    <property type="term" value="F:histidinol-phosphatase activity"/>
    <property type="evidence" value="ECO:0007669"/>
    <property type="project" value="UniProtKB-UniRule"/>
</dbReference>
<comment type="pathway">
    <text evidence="1 8">Amino-acid biosynthesis; L-histidine biosynthesis; L-histidine from 5-phospho-alpha-D-ribose 1-diphosphate: step 8/9.</text>
</comment>
<evidence type="ECO:0000256" key="5">
    <source>
        <dbReference type="ARBA" id="ARBA00022801"/>
    </source>
</evidence>
<comment type="catalytic activity">
    <reaction evidence="7 8">
        <text>L-histidinol phosphate + H2O = L-histidinol + phosphate</text>
        <dbReference type="Rhea" id="RHEA:14465"/>
        <dbReference type="ChEBI" id="CHEBI:15377"/>
        <dbReference type="ChEBI" id="CHEBI:43474"/>
        <dbReference type="ChEBI" id="CHEBI:57699"/>
        <dbReference type="ChEBI" id="CHEBI:57980"/>
        <dbReference type="EC" id="3.1.3.15"/>
    </reaction>
</comment>
<evidence type="ECO:0000256" key="6">
    <source>
        <dbReference type="ARBA" id="ARBA00023102"/>
    </source>
</evidence>
<comment type="caution">
    <text evidence="10">The sequence shown here is derived from an EMBL/GenBank/DDBJ whole genome shotgun (WGS) entry which is preliminary data.</text>
</comment>
<dbReference type="UniPathway" id="UPA00031">
    <property type="reaction ID" value="UER00013"/>
</dbReference>
<keyword evidence="6 8" id="KW-0368">Histidine biosynthesis</keyword>
<dbReference type="GO" id="GO:0000105">
    <property type="term" value="P:L-histidine biosynthetic process"/>
    <property type="evidence" value="ECO:0007669"/>
    <property type="project" value="UniProtKB-UniRule"/>
</dbReference>
<dbReference type="PANTHER" id="PTHR21039:SF0">
    <property type="entry name" value="HISTIDINOL-PHOSPHATASE"/>
    <property type="match status" value="1"/>
</dbReference>
<sequence>MVFDHHVHLEHGPYNPHDYPEVWVAQYFATADRMDVAGIGLVEHAYRFIEARGLLPGQWALERCRYSLATYHSRIRQITEKYPAALGLEMDFVPEQVAGIKKFLAQHPWDFVLGSVHFLGEFGLDVRDMDHYYTEWGPELVWGRYYETTIAAVESDLFDVITHPDLPKLFGHPKPSQKFLDPWYRRLADALNAHQVAIEINTAGLRRPVEEIYPAPRLLEWAHRAEVPITIGSDAHEPENVGIFFPEALLLAKHAGYQSALGFRHGERQLLPLE</sequence>
<evidence type="ECO:0000313" key="11">
    <source>
        <dbReference type="Proteomes" id="UP000242972"/>
    </source>
</evidence>
<dbReference type="EMBL" id="PXYW01000002">
    <property type="protein sequence ID" value="PSR35264.1"/>
    <property type="molecule type" value="Genomic_DNA"/>
</dbReference>
<dbReference type="InterPro" id="IPR004013">
    <property type="entry name" value="PHP_dom"/>
</dbReference>
<comment type="similarity">
    <text evidence="2 8">Belongs to the PHP hydrolase family. HisK subfamily.</text>
</comment>
<evidence type="ECO:0000256" key="7">
    <source>
        <dbReference type="ARBA" id="ARBA00049158"/>
    </source>
</evidence>
<dbReference type="Pfam" id="PF13263">
    <property type="entry name" value="PHP_C"/>
    <property type="match status" value="1"/>
</dbReference>
<dbReference type="AlphaFoldDB" id="A0A2T2XL90"/>
<dbReference type="Pfam" id="PF02811">
    <property type="entry name" value="PHP"/>
    <property type="match status" value="1"/>
</dbReference>
<evidence type="ECO:0000256" key="4">
    <source>
        <dbReference type="ARBA" id="ARBA00022605"/>
    </source>
</evidence>
<dbReference type="GO" id="GO:0005737">
    <property type="term" value="C:cytoplasm"/>
    <property type="evidence" value="ECO:0007669"/>
    <property type="project" value="TreeGrafter"/>
</dbReference>
<dbReference type="CDD" id="cd12110">
    <property type="entry name" value="PHP_HisPPase_Hisj_like"/>
    <property type="match status" value="1"/>
</dbReference>
<feature type="domain" description="PHP" evidence="9">
    <location>
        <begin position="24"/>
        <end position="203"/>
    </location>
</feature>
<evidence type="ECO:0000259" key="9">
    <source>
        <dbReference type="Pfam" id="PF02811"/>
    </source>
</evidence>
<name>A0A2T2XL90_9FIRM</name>
<dbReference type="InterPro" id="IPR010140">
    <property type="entry name" value="Histidinol_P_phosphatase_HisJ"/>
</dbReference>
<dbReference type="Proteomes" id="UP000242972">
    <property type="component" value="Unassembled WGS sequence"/>
</dbReference>
<reference evidence="10 11" key="1">
    <citation type="journal article" date="2014" name="BMC Genomics">
        <title>Comparison of environmental and isolate Sulfobacillus genomes reveals diverse carbon, sulfur, nitrogen, and hydrogen metabolisms.</title>
        <authorList>
            <person name="Justice N.B."/>
            <person name="Norman A."/>
            <person name="Brown C.T."/>
            <person name="Singh A."/>
            <person name="Thomas B.C."/>
            <person name="Banfield J.F."/>
        </authorList>
    </citation>
    <scope>NUCLEOTIDE SEQUENCE [LARGE SCALE GENOMIC DNA]</scope>
    <source>
        <strain evidence="10">AMDSBA4</strain>
    </source>
</reference>
<dbReference type="Gene3D" id="3.20.20.140">
    <property type="entry name" value="Metal-dependent hydrolases"/>
    <property type="match status" value="1"/>
</dbReference>
<proteinExistence type="inferred from homology"/>
<organism evidence="10 11">
    <name type="scientific">Sulfobacillus benefaciens</name>
    <dbReference type="NCBI Taxonomy" id="453960"/>
    <lineage>
        <taxon>Bacteria</taxon>
        <taxon>Bacillati</taxon>
        <taxon>Bacillota</taxon>
        <taxon>Clostridia</taxon>
        <taxon>Eubacteriales</taxon>
        <taxon>Clostridiales Family XVII. Incertae Sedis</taxon>
        <taxon>Sulfobacillus</taxon>
    </lineage>
</organism>
<keyword evidence="5 8" id="KW-0378">Hydrolase</keyword>
<accession>A0A2T2XL90</accession>
<evidence type="ECO:0000256" key="2">
    <source>
        <dbReference type="ARBA" id="ARBA00009152"/>
    </source>
</evidence>
<dbReference type="InterPro" id="IPR016195">
    <property type="entry name" value="Pol/histidinol_Pase-like"/>
</dbReference>
<evidence type="ECO:0000313" key="10">
    <source>
        <dbReference type="EMBL" id="PSR35264.1"/>
    </source>
</evidence>
<gene>
    <name evidence="10" type="ORF">C7B46_00925</name>
</gene>
<dbReference type="NCBIfam" id="NF005596">
    <property type="entry name" value="PRK07328.1"/>
    <property type="match status" value="1"/>
</dbReference>
<evidence type="ECO:0000256" key="3">
    <source>
        <dbReference type="ARBA" id="ARBA00013085"/>
    </source>
</evidence>
<dbReference type="PANTHER" id="PTHR21039">
    <property type="entry name" value="HISTIDINOL PHOSPHATASE-RELATED"/>
    <property type="match status" value="1"/>
</dbReference>
<evidence type="ECO:0000256" key="8">
    <source>
        <dbReference type="RuleBase" id="RU366003"/>
    </source>
</evidence>
<protein>
    <recommendedName>
        <fullName evidence="3 8">Histidinol-phosphatase</fullName>
        <shortName evidence="8">HolPase</shortName>
        <ecNumber evidence="3 8">3.1.3.15</ecNumber>
    </recommendedName>
</protein>
<dbReference type="EC" id="3.1.3.15" evidence="3 8"/>
<evidence type="ECO:0000256" key="1">
    <source>
        <dbReference type="ARBA" id="ARBA00004970"/>
    </source>
</evidence>